<dbReference type="GO" id="GO:0003677">
    <property type="term" value="F:DNA binding"/>
    <property type="evidence" value="ECO:0007669"/>
    <property type="project" value="UniProtKB-KW"/>
</dbReference>
<evidence type="ECO:0000256" key="5">
    <source>
        <dbReference type="ARBA" id="ARBA00023163"/>
    </source>
</evidence>
<dbReference type="InterPro" id="IPR014284">
    <property type="entry name" value="RNA_pol_sigma-70_dom"/>
</dbReference>
<comment type="caution">
    <text evidence="8">The sequence shown here is derived from an EMBL/GenBank/DDBJ whole genome shotgun (WGS) entry which is preliminary data.</text>
</comment>
<keyword evidence="9" id="KW-1185">Reference proteome</keyword>
<dbReference type="Gene3D" id="1.10.1740.10">
    <property type="match status" value="1"/>
</dbReference>
<keyword evidence="3" id="KW-0731">Sigma factor</keyword>
<accession>A0A5D0CSJ7</accession>
<dbReference type="Gene3D" id="1.10.10.10">
    <property type="entry name" value="Winged helix-like DNA-binding domain superfamily/Winged helix DNA-binding domain"/>
    <property type="match status" value="1"/>
</dbReference>
<dbReference type="GO" id="GO:0006352">
    <property type="term" value="P:DNA-templated transcription initiation"/>
    <property type="evidence" value="ECO:0007669"/>
    <property type="project" value="InterPro"/>
</dbReference>
<dbReference type="SUPFAM" id="SSF88946">
    <property type="entry name" value="Sigma2 domain of RNA polymerase sigma factors"/>
    <property type="match status" value="1"/>
</dbReference>
<dbReference type="Proteomes" id="UP000325218">
    <property type="component" value="Unassembled WGS sequence"/>
</dbReference>
<dbReference type="InterPro" id="IPR007627">
    <property type="entry name" value="RNA_pol_sigma70_r2"/>
</dbReference>
<evidence type="ECO:0000256" key="2">
    <source>
        <dbReference type="ARBA" id="ARBA00023015"/>
    </source>
</evidence>
<dbReference type="InterPro" id="IPR007630">
    <property type="entry name" value="RNA_pol_sigma70_r4"/>
</dbReference>
<dbReference type="PANTHER" id="PTHR43133">
    <property type="entry name" value="RNA POLYMERASE ECF-TYPE SIGMA FACTO"/>
    <property type="match status" value="1"/>
</dbReference>
<comment type="similarity">
    <text evidence="1">Belongs to the sigma-70 factor family. ECF subfamily.</text>
</comment>
<dbReference type="SUPFAM" id="SSF88659">
    <property type="entry name" value="Sigma3 and sigma4 domains of RNA polymerase sigma factors"/>
    <property type="match status" value="1"/>
</dbReference>
<dbReference type="InterPro" id="IPR036388">
    <property type="entry name" value="WH-like_DNA-bd_sf"/>
</dbReference>
<proteinExistence type="inferred from homology"/>
<evidence type="ECO:0000256" key="4">
    <source>
        <dbReference type="ARBA" id="ARBA00023125"/>
    </source>
</evidence>
<evidence type="ECO:0000256" key="1">
    <source>
        <dbReference type="ARBA" id="ARBA00010641"/>
    </source>
</evidence>
<dbReference type="Pfam" id="PF04545">
    <property type="entry name" value="Sigma70_r4"/>
    <property type="match status" value="1"/>
</dbReference>
<evidence type="ECO:0000313" key="9">
    <source>
        <dbReference type="Proteomes" id="UP000325218"/>
    </source>
</evidence>
<protein>
    <submittedName>
        <fullName evidence="8">RNA polymerase sigma factor</fullName>
    </submittedName>
</protein>
<dbReference type="EMBL" id="VSDO01000002">
    <property type="protein sequence ID" value="TYA12803.1"/>
    <property type="molecule type" value="Genomic_DNA"/>
</dbReference>
<evidence type="ECO:0000259" key="6">
    <source>
        <dbReference type="Pfam" id="PF04542"/>
    </source>
</evidence>
<dbReference type="InterPro" id="IPR013325">
    <property type="entry name" value="RNA_pol_sigma_r2"/>
</dbReference>
<feature type="domain" description="RNA polymerase sigma-70 region 4" evidence="7">
    <location>
        <begin position="177"/>
        <end position="221"/>
    </location>
</feature>
<feature type="domain" description="RNA polymerase sigma-70 region 2" evidence="6">
    <location>
        <begin position="77"/>
        <end position="140"/>
    </location>
</feature>
<organism evidence="8 9">
    <name type="scientific">Paenibacillus faecis</name>
    <dbReference type="NCBI Taxonomy" id="862114"/>
    <lineage>
        <taxon>Bacteria</taxon>
        <taxon>Bacillati</taxon>
        <taxon>Bacillota</taxon>
        <taxon>Bacilli</taxon>
        <taxon>Bacillales</taxon>
        <taxon>Paenibacillaceae</taxon>
        <taxon>Paenibacillus</taxon>
    </lineage>
</organism>
<keyword evidence="4" id="KW-0238">DNA-binding</keyword>
<evidence type="ECO:0000259" key="7">
    <source>
        <dbReference type="Pfam" id="PF04545"/>
    </source>
</evidence>
<dbReference type="GO" id="GO:0016987">
    <property type="term" value="F:sigma factor activity"/>
    <property type="evidence" value="ECO:0007669"/>
    <property type="project" value="UniProtKB-KW"/>
</dbReference>
<sequence>MDAFLFHRSVHILKARNRFEQKNRGNVTNRIQLSKLWIHKPIILCNSQVMYEAEYWKFMFKGEFAVMLDERQLNEAYVRYRAELVRYLSRILRHPQDVEDLVQDCFIRLMTVQAKLEESRIPYYLKVIARNMATDVFRKKIRTAKRDSRLNSPRFCQDTSELEIEEGVREMVSLIGNQQHRRIVELRIIHGYTIKETAQLMDCSESKIKSSVHSAVKRIRANLKVIS</sequence>
<name>A0A5D0CSJ7_9BACL</name>
<keyword evidence="5" id="KW-0804">Transcription</keyword>
<dbReference type="NCBIfam" id="TIGR02937">
    <property type="entry name" value="sigma70-ECF"/>
    <property type="match status" value="1"/>
</dbReference>
<dbReference type="AlphaFoldDB" id="A0A5D0CSJ7"/>
<reference evidence="8 9" key="1">
    <citation type="submission" date="2019-08" db="EMBL/GenBank/DDBJ databases">
        <title>Genome sequencing of Paenibacillus faecis DSM 23593(T).</title>
        <authorList>
            <person name="Kook J.-K."/>
            <person name="Park S.-N."/>
            <person name="Lim Y.K."/>
        </authorList>
    </citation>
    <scope>NUCLEOTIDE SEQUENCE [LARGE SCALE GENOMIC DNA]</scope>
    <source>
        <strain evidence="8 9">DSM 23593</strain>
    </source>
</reference>
<keyword evidence="2" id="KW-0805">Transcription regulation</keyword>
<dbReference type="InterPro" id="IPR039425">
    <property type="entry name" value="RNA_pol_sigma-70-like"/>
</dbReference>
<dbReference type="Pfam" id="PF04542">
    <property type="entry name" value="Sigma70_r2"/>
    <property type="match status" value="1"/>
</dbReference>
<dbReference type="OrthoDB" id="2470848at2"/>
<dbReference type="PANTHER" id="PTHR43133:SF8">
    <property type="entry name" value="RNA POLYMERASE SIGMA FACTOR HI_1459-RELATED"/>
    <property type="match status" value="1"/>
</dbReference>
<evidence type="ECO:0000256" key="3">
    <source>
        <dbReference type="ARBA" id="ARBA00023082"/>
    </source>
</evidence>
<gene>
    <name evidence="8" type="ORF">FRY98_08830</name>
</gene>
<dbReference type="InterPro" id="IPR013324">
    <property type="entry name" value="RNA_pol_sigma_r3/r4-like"/>
</dbReference>
<evidence type="ECO:0000313" key="8">
    <source>
        <dbReference type="EMBL" id="TYA12803.1"/>
    </source>
</evidence>